<keyword evidence="3" id="KW-1185">Reference proteome</keyword>
<sequence length="452" mass="50006">MPTKPSNSDITDQRDPQMEIAAPEIAARNEYAFSRFSRAVRWLGSKPFRFQRLASIRGRLSTIVALILVAYAVLEVVPGLIDSRQQRTLHRAPVHRDDSVIRTGTTTNFERTVLLYYRDVNGTLHLLLADESGVNEFVNDTLVYLDTESKRIRASTTVQINALLAEAFADRDACIAAYADWYFAWSRSWALLKEASLGGLSGALPSNAQGIVEGSRNAVEAYLIRNYQRFVLKPEFRNSVIEAGLARILADAHDEYLSVITTLDDRVQDYLNRETQHLKRLEPLAKLDVSLAWDQQKWKAPRDAVDDEAFKTVLRGTGAASVSALVARGVAPAVERAVTPIFAKAATKVVTAMRSQIIGAAAGTAVEPGLGTALGWTLGASGGIAIDYLMSKGQDWLDRPEFVHANAQALDATIQEWSRVMQRDLFRGVDAWFEDTRGVVAEFKIQRKIPTG</sequence>
<keyword evidence="1" id="KW-1133">Transmembrane helix</keyword>
<reference evidence="3" key="1">
    <citation type="journal article" date="2021" name="ISME J.">
        <title>Evolutionary origin and ecological implication of a unique nif island in free-living Bradyrhizobium lineages.</title>
        <authorList>
            <person name="Tao J."/>
        </authorList>
    </citation>
    <scope>NUCLEOTIDE SEQUENCE [LARGE SCALE GENOMIC DNA]</scope>
    <source>
        <strain evidence="3">SZCCT0094</strain>
    </source>
</reference>
<organism evidence="2 3">
    <name type="scientific">Bradyrhizobium denitrificans</name>
    <dbReference type="NCBI Taxonomy" id="2734912"/>
    <lineage>
        <taxon>Bacteria</taxon>
        <taxon>Pseudomonadati</taxon>
        <taxon>Pseudomonadota</taxon>
        <taxon>Alphaproteobacteria</taxon>
        <taxon>Hyphomicrobiales</taxon>
        <taxon>Nitrobacteraceae</taxon>
        <taxon>Bradyrhizobium</taxon>
    </lineage>
</organism>
<gene>
    <name evidence="2" type="ORF">JQ619_38320</name>
</gene>
<comment type="caution">
    <text evidence="2">The sequence shown here is derived from an EMBL/GenBank/DDBJ whole genome shotgun (WGS) entry which is preliminary data.</text>
</comment>
<proteinExistence type="predicted"/>
<protein>
    <submittedName>
        <fullName evidence="2">Uncharacterized protein</fullName>
    </submittedName>
</protein>
<name>A0ABS5GJU0_9BRAD</name>
<evidence type="ECO:0000313" key="3">
    <source>
        <dbReference type="Proteomes" id="UP001314635"/>
    </source>
</evidence>
<dbReference type="EMBL" id="JAFCLK010000086">
    <property type="protein sequence ID" value="MBR1141606.1"/>
    <property type="molecule type" value="Genomic_DNA"/>
</dbReference>
<evidence type="ECO:0000256" key="1">
    <source>
        <dbReference type="SAM" id="Phobius"/>
    </source>
</evidence>
<keyword evidence="1" id="KW-0472">Membrane</keyword>
<evidence type="ECO:0000313" key="2">
    <source>
        <dbReference type="EMBL" id="MBR1141606.1"/>
    </source>
</evidence>
<keyword evidence="1" id="KW-0812">Transmembrane</keyword>
<dbReference type="Proteomes" id="UP001314635">
    <property type="component" value="Unassembled WGS sequence"/>
</dbReference>
<dbReference type="RefSeq" id="WP_172244155.1">
    <property type="nucleotide sequence ID" value="NZ_JABFDP010000065.1"/>
</dbReference>
<accession>A0ABS5GJU0</accession>
<feature type="transmembrane region" description="Helical" evidence="1">
    <location>
        <begin position="60"/>
        <end position="81"/>
    </location>
</feature>